<keyword evidence="3" id="KW-1185">Reference proteome</keyword>
<reference evidence="2 3" key="1">
    <citation type="submission" date="2016-11" db="EMBL/GenBank/DDBJ databases">
        <title>Interaction between Lactobacillus species and yeast in water kefir.</title>
        <authorList>
            <person name="Behr J."/>
            <person name="Xu D."/>
            <person name="Vogel R.F."/>
        </authorList>
    </citation>
    <scope>NUCLEOTIDE SEQUENCE [LARGE SCALE GENOMIC DNA]</scope>
    <source>
        <strain evidence="2 3">TMW 1.1827</strain>
    </source>
</reference>
<dbReference type="GO" id="GO:0015031">
    <property type="term" value="P:protein transport"/>
    <property type="evidence" value="ECO:0007669"/>
    <property type="project" value="InterPro"/>
</dbReference>
<proteinExistence type="inferred from homology"/>
<dbReference type="Gene3D" id="3.10.420.10">
    <property type="entry name" value="SecB-like"/>
    <property type="match status" value="1"/>
</dbReference>
<dbReference type="RefSeq" id="WP_148126554.1">
    <property type="nucleotide sequence ID" value="NZ_CP018180.1"/>
</dbReference>
<comment type="similarity">
    <text evidence="1">Belongs to the SecB family.</text>
</comment>
<accession>A0A3S6QUR4</accession>
<name>A0A3S6QUR4_9LACO</name>
<evidence type="ECO:0000256" key="1">
    <source>
        <dbReference type="ARBA" id="ARBA00009990"/>
    </source>
</evidence>
<dbReference type="AlphaFoldDB" id="A0A3S6QUR4"/>
<dbReference type="KEGG" id="lng:BSQ50_04600"/>
<dbReference type="EMBL" id="CP018180">
    <property type="protein sequence ID" value="AUJ31901.1"/>
    <property type="molecule type" value="Genomic_DNA"/>
</dbReference>
<dbReference type="InterPro" id="IPR003708">
    <property type="entry name" value="SecB"/>
</dbReference>
<dbReference type="Pfam" id="PF02556">
    <property type="entry name" value="SecB"/>
    <property type="match status" value="1"/>
</dbReference>
<evidence type="ECO:0000313" key="3">
    <source>
        <dbReference type="Proteomes" id="UP000324497"/>
    </source>
</evidence>
<dbReference type="InterPro" id="IPR035958">
    <property type="entry name" value="SecB-like_sf"/>
</dbReference>
<dbReference type="GO" id="GO:0051082">
    <property type="term" value="F:unfolded protein binding"/>
    <property type="evidence" value="ECO:0007669"/>
    <property type="project" value="InterPro"/>
</dbReference>
<dbReference type="GO" id="GO:0051262">
    <property type="term" value="P:protein tetramerization"/>
    <property type="evidence" value="ECO:0007669"/>
    <property type="project" value="InterPro"/>
</dbReference>
<gene>
    <name evidence="2" type="ORF">BSQ50_04600</name>
</gene>
<organism evidence="2 3">
    <name type="scientific">Liquorilactobacillus nagelii</name>
    <dbReference type="NCBI Taxonomy" id="82688"/>
    <lineage>
        <taxon>Bacteria</taxon>
        <taxon>Bacillati</taxon>
        <taxon>Bacillota</taxon>
        <taxon>Bacilli</taxon>
        <taxon>Lactobacillales</taxon>
        <taxon>Lactobacillaceae</taxon>
        <taxon>Liquorilactobacillus</taxon>
    </lineage>
</organism>
<dbReference type="Proteomes" id="UP000324497">
    <property type="component" value="Chromosome"/>
</dbReference>
<dbReference type="SUPFAM" id="SSF54611">
    <property type="entry name" value="SecB-like"/>
    <property type="match status" value="1"/>
</dbReference>
<evidence type="ECO:0008006" key="4">
    <source>
        <dbReference type="Google" id="ProtNLM"/>
    </source>
</evidence>
<evidence type="ECO:0000313" key="2">
    <source>
        <dbReference type="EMBL" id="AUJ31901.1"/>
    </source>
</evidence>
<protein>
    <recommendedName>
        <fullName evidence="4">Preprotein translocase subunit SecB</fullName>
    </recommendedName>
</protein>
<sequence>MSALQFWGYKVIAMEYKRNPRFESVTGPISLEPKITTKINVENSDINITLSVMVGSLGGKDIPFQVNCSIIGTFVYNPDEDLTEVGLDTLVRNNAVAILYPYVRAIVATLTTTSNEFPGYNMPTINVNKVLVQQDEKD</sequence>